<protein>
    <recommendedName>
        <fullName evidence="3">Tyr recombinase domain-containing protein</fullName>
    </recommendedName>
</protein>
<evidence type="ECO:0000256" key="2">
    <source>
        <dbReference type="ARBA" id="ARBA00023172"/>
    </source>
</evidence>
<evidence type="ECO:0000259" key="3">
    <source>
        <dbReference type="PROSITE" id="PS51898"/>
    </source>
</evidence>
<dbReference type="InterPro" id="IPR002104">
    <property type="entry name" value="Integrase_catalytic"/>
</dbReference>
<dbReference type="PROSITE" id="PS51898">
    <property type="entry name" value="TYR_RECOMBINASE"/>
    <property type="match status" value="1"/>
</dbReference>
<dbReference type="EMBL" id="LAZR01000780">
    <property type="protein sequence ID" value="KKN58002.1"/>
    <property type="molecule type" value="Genomic_DNA"/>
</dbReference>
<dbReference type="PANTHER" id="PTHR30349">
    <property type="entry name" value="PHAGE INTEGRASE-RELATED"/>
    <property type="match status" value="1"/>
</dbReference>
<dbReference type="Gene3D" id="1.10.443.10">
    <property type="entry name" value="Intergrase catalytic core"/>
    <property type="match status" value="1"/>
</dbReference>
<keyword evidence="1" id="KW-0238">DNA-binding</keyword>
<dbReference type="CDD" id="cd00397">
    <property type="entry name" value="DNA_BRE_C"/>
    <property type="match status" value="1"/>
</dbReference>
<comment type="caution">
    <text evidence="4">The sequence shown here is derived from an EMBL/GenBank/DDBJ whole genome shotgun (WGS) entry which is preliminary data.</text>
</comment>
<evidence type="ECO:0000313" key="4">
    <source>
        <dbReference type="EMBL" id="KKN58002.1"/>
    </source>
</evidence>
<dbReference type="GO" id="GO:0003677">
    <property type="term" value="F:DNA binding"/>
    <property type="evidence" value="ECO:0007669"/>
    <property type="project" value="UniProtKB-KW"/>
</dbReference>
<dbReference type="InterPro" id="IPR013762">
    <property type="entry name" value="Integrase-like_cat_sf"/>
</dbReference>
<keyword evidence="2" id="KW-0233">DNA recombination</keyword>
<organism evidence="4">
    <name type="scientific">marine sediment metagenome</name>
    <dbReference type="NCBI Taxonomy" id="412755"/>
    <lineage>
        <taxon>unclassified sequences</taxon>
        <taxon>metagenomes</taxon>
        <taxon>ecological metagenomes</taxon>
    </lineage>
</organism>
<reference evidence="4" key="1">
    <citation type="journal article" date="2015" name="Nature">
        <title>Complex archaea that bridge the gap between prokaryotes and eukaryotes.</title>
        <authorList>
            <person name="Spang A."/>
            <person name="Saw J.H."/>
            <person name="Jorgensen S.L."/>
            <person name="Zaremba-Niedzwiedzka K."/>
            <person name="Martijn J."/>
            <person name="Lind A.E."/>
            <person name="van Eijk R."/>
            <person name="Schleper C."/>
            <person name="Guy L."/>
            <person name="Ettema T.J."/>
        </authorList>
    </citation>
    <scope>NUCLEOTIDE SEQUENCE</scope>
</reference>
<proteinExistence type="predicted"/>
<dbReference type="AlphaFoldDB" id="A0A0F9S6U6"/>
<dbReference type="InterPro" id="IPR011010">
    <property type="entry name" value="DNA_brk_join_enz"/>
</dbReference>
<sequence>MTQEYIIRKGGRKWAVKDNVNRFLFPDEYKKFEDQLKSKQKFSVICLINTGARINEMQNVRVEDCDLDRNRVILRVTKAKAKKGEKKGKPRIIPVSSKFSKYLRKFIRQNDLTQKDYLPILKNNSLNEAYKKAGKKAGIKDYYNISSHTFRKTLEVWLMSLGVESLPLVAHLGHDLKTAVEHYISPDIFNWEDRQKMRDIIGDLYRR</sequence>
<dbReference type="GO" id="GO:0006310">
    <property type="term" value="P:DNA recombination"/>
    <property type="evidence" value="ECO:0007669"/>
    <property type="project" value="UniProtKB-KW"/>
</dbReference>
<accession>A0A0F9S6U6</accession>
<name>A0A0F9S6U6_9ZZZZ</name>
<dbReference type="SUPFAM" id="SSF56349">
    <property type="entry name" value="DNA breaking-rejoining enzymes"/>
    <property type="match status" value="1"/>
</dbReference>
<feature type="domain" description="Tyr recombinase" evidence="3">
    <location>
        <begin position="19"/>
        <end position="198"/>
    </location>
</feature>
<dbReference type="Pfam" id="PF00589">
    <property type="entry name" value="Phage_integrase"/>
    <property type="match status" value="1"/>
</dbReference>
<dbReference type="InterPro" id="IPR050090">
    <property type="entry name" value="Tyrosine_recombinase_XerCD"/>
</dbReference>
<evidence type="ECO:0000256" key="1">
    <source>
        <dbReference type="ARBA" id="ARBA00023125"/>
    </source>
</evidence>
<gene>
    <name evidence="4" type="ORF">LCGC14_0556600</name>
</gene>
<dbReference type="GO" id="GO:0015074">
    <property type="term" value="P:DNA integration"/>
    <property type="evidence" value="ECO:0007669"/>
    <property type="project" value="InterPro"/>
</dbReference>
<dbReference type="PANTHER" id="PTHR30349:SF41">
    <property type="entry name" value="INTEGRASE_RECOMBINASE PROTEIN MJ0367-RELATED"/>
    <property type="match status" value="1"/>
</dbReference>